<dbReference type="AlphaFoldDB" id="A0A2T5BAT1"/>
<dbReference type="PROSITE" id="PS00041">
    <property type="entry name" value="HTH_ARAC_FAMILY_1"/>
    <property type="match status" value="1"/>
</dbReference>
<dbReference type="Gene3D" id="3.40.50.880">
    <property type="match status" value="1"/>
</dbReference>
<dbReference type="Proteomes" id="UP000241247">
    <property type="component" value="Unassembled WGS sequence"/>
</dbReference>
<dbReference type="PROSITE" id="PS01124">
    <property type="entry name" value="HTH_ARAC_FAMILY_2"/>
    <property type="match status" value="1"/>
</dbReference>
<comment type="caution">
    <text evidence="6">The sequence shown here is derived from an EMBL/GenBank/DDBJ whole genome shotgun (WGS) entry which is preliminary data.</text>
</comment>
<keyword evidence="3" id="KW-0804">Transcription</keyword>
<evidence type="ECO:0000256" key="1">
    <source>
        <dbReference type="ARBA" id="ARBA00023015"/>
    </source>
</evidence>
<evidence type="ECO:0000256" key="3">
    <source>
        <dbReference type="ARBA" id="ARBA00023163"/>
    </source>
</evidence>
<accession>A0A2T5BAT1</accession>
<dbReference type="Gene3D" id="1.10.10.60">
    <property type="entry name" value="Homeodomain-like"/>
    <property type="match status" value="1"/>
</dbReference>
<dbReference type="InterPro" id="IPR018062">
    <property type="entry name" value="HTH_AraC-typ_CS"/>
</dbReference>
<dbReference type="SMART" id="SM00342">
    <property type="entry name" value="HTH_ARAC"/>
    <property type="match status" value="1"/>
</dbReference>
<dbReference type="GO" id="GO:0003700">
    <property type="term" value="F:DNA-binding transcription factor activity"/>
    <property type="evidence" value="ECO:0007669"/>
    <property type="project" value="InterPro"/>
</dbReference>
<dbReference type="InterPro" id="IPR018060">
    <property type="entry name" value="HTH_AraC"/>
</dbReference>
<dbReference type="InterPro" id="IPR029062">
    <property type="entry name" value="Class_I_gatase-like"/>
</dbReference>
<dbReference type="PANTHER" id="PTHR43130">
    <property type="entry name" value="ARAC-FAMILY TRANSCRIPTIONAL REGULATOR"/>
    <property type="match status" value="1"/>
</dbReference>
<dbReference type="Pfam" id="PF12833">
    <property type="entry name" value="HTH_18"/>
    <property type="match status" value="1"/>
</dbReference>
<evidence type="ECO:0000256" key="4">
    <source>
        <dbReference type="SAM" id="MobiDB-lite"/>
    </source>
</evidence>
<evidence type="ECO:0000313" key="6">
    <source>
        <dbReference type="EMBL" id="PTM96088.1"/>
    </source>
</evidence>
<dbReference type="CDD" id="cd03136">
    <property type="entry name" value="GATase1_AraC_ArgR_like"/>
    <property type="match status" value="1"/>
</dbReference>
<dbReference type="GO" id="GO:0043565">
    <property type="term" value="F:sequence-specific DNA binding"/>
    <property type="evidence" value="ECO:0007669"/>
    <property type="project" value="InterPro"/>
</dbReference>
<organism evidence="6 7">
    <name type="scientific">Mycoplana dimorpha</name>
    <dbReference type="NCBI Taxonomy" id="28320"/>
    <lineage>
        <taxon>Bacteria</taxon>
        <taxon>Pseudomonadati</taxon>
        <taxon>Pseudomonadota</taxon>
        <taxon>Alphaproteobacteria</taxon>
        <taxon>Hyphomicrobiales</taxon>
        <taxon>Rhizobiaceae</taxon>
        <taxon>Mycoplana</taxon>
    </lineage>
</organism>
<keyword evidence="1" id="KW-0805">Transcription regulation</keyword>
<evidence type="ECO:0000256" key="2">
    <source>
        <dbReference type="ARBA" id="ARBA00023125"/>
    </source>
</evidence>
<evidence type="ECO:0000259" key="5">
    <source>
        <dbReference type="PROSITE" id="PS01124"/>
    </source>
</evidence>
<proteinExistence type="predicted"/>
<feature type="region of interest" description="Disordered" evidence="4">
    <location>
        <begin position="325"/>
        <end position="355"/>
    </location>
</feature>
<evidence type="ECO:0000313" key="7">
    <source>
        <dbReference type="Proteomes" id="UP000241247"/>
    </source>
</evidence>
<keyword evidence="7" id="KW-1185">Reference proteome</keyword>
<dbReference type="InterPro" id="IPR009057">
    <property type="entry name" value="Homeodomain-like_sf"/>
</dbReference>
<feature type="domain" description="HTH araC/xylS-type" evidence="5">
    <location>
        <begin position="227"/>
        <end position="325"/>
    </location>
</feature>
<name>A0A2T5BAT1_MYCDI</name>
<dbReference type="Pfam" id="PF01965">
    <property type="entry name" value="DJ-1_PfpI"/>
    <property type="match status" value="1"/>
</dbReference>
<protein>
    <submittedName>
        <fullName evidence="6">AraC family transcriptional regulator with amidase-like domain</fullName>
    </submittedName>
</protein>
<dbReference type="SUPFAM" id="SSF52317">
    <property type="entry name" value="Class I glutamine amidotransferase-like"/>
    <property type="match status" value="1"/>
</dbReference>
<dbReference type="SUPFAM" id="SSF46689">
    <property type="entry name" value="Homeodomain-like"/>
    <property type="match status" value="2"/>
</dbReference>
<dbReference type="PANTHER" id="PTHR43130:SF3">
    <property type="entry name" value="HTH-TYPE TRANSCRIPTIONAL REGULATOR RV1931C"/>
    <property type="match status" value="1"/>
</dbReference>
<dbReference type="EMBL" id="PZZZ01000003">
    <property type="protein sequence ID" value="PTM96088.1"/>
    <property type="molecule type" value="Genomic_DNA"/>
</dbReference>
<keyword evidence="2" id="KW-0238">DNA-binding</keyword>
<sequence length="355" mass="39442">MDAMQHQRRLFVFYLVPDFTMLALTSAIESLRLANTVLGYDAYAWRVASADGNRVRSSCGLSIEPDCSIAAERSALSTLSRPGMAIVAAGRNVEKHMDRSAEAWLRECGRRGVKIGSLCTGAYLLARAGLLDGKRCTMHWENLPGFVERFSNVTVTTRIYEIDDNIYTCAGGTAAVDMMLHLIGQDFGDRIVASVSEQALMDRVRCSSDRQRLPLSARLGSSHPAVLRVVEEMEAHLAEPLALSELAAHAGLSRRQIERLFRQEMKRSPARYYLEVRLERARLLLTQTALPIVDIAIACGFVASSHFSKCYREMYGCAPHETRARNDDVRPYETQTEPGRASDRPSRLSSEPVAA</sequence>
<dbReference type="RefSeq" id="WP_170115822.1">
    <property type="nucleotide sequence ID" value="NZ_JBHEEX010000009.1"/>
</dbReference>
<dbReference type="InterPro" id="IPR052158">
    <property type="entry name" value="INH-QAR"/>
</dbReference>
<gene>
    <name evidence="6" type="ORF">C7449_103101</name>
</gene>
<dbReference type="InterPro" id="IPR002818">
    <property type="entry name" value="DJ-1/PfpI"/>
</dbReference>
<reference evidence="6 7" key="1">
    <citation type="submission" date="2018-04" db="EMBL/GenBank/DDBJ databases">
        <title>Genomic Encyclopedia of Type Strains, Phase IV (KMG-IV): sequencing the most valuable type-strain genomes for metagenomic binning, comparative biology and taxonomic classification.</title>
        <authorList>
            <person name="Goeker M."/>
        </authorList>
    </citation>
    <scope>NUCLEOTIDE SEQUENCE [LARGE SCALE GENOMIC DNA]</scope>
    <source>
        <strain evidence="6 7">DSM 7138</strain>
    </source>
</reference>